<comment type="caution">
    <text evidence="3">The sequence shown here is derived from an EMBL/GenBank/DDBJ whole genome shotgun (WGS) entry which is preliminary data.</text>
</comment>
<protein>
    <submittedName>
        <fullName evidence="3">Urate hydroxylase PuuD</fullName>
    </submittedName>
</protein>
<dbReference type="EMBL" id="JACDQQ010001892">
    <property type="protein sequence ID" value="MBA0087226.1"/>
    <property type="molecule type" value="Genomic_DNA"/>
</dbReference>
<evidence type="ECO:0000259" key="2">
    <source>
        <dbReference type="Pfam" id="PF06181"/>
    </source>
</evidence>
<feature type="transmembrane region" description="Helical" evidence="1">
    <location>
        <begin position="86"/>
        <end position="106"/>
    </location>
</feature>
<keyword evidence="1" id="KW-0472">Membrane</keyword>
<gene>
    <name evidence="3" type="ORF">HRJ53_19760</name>
</gene>
<sequence length="271" mass="29928">MNSAIREWLNLGVRWFHVFTGILWVGQTYYFTWLDGQFSKAEKNRTDGKSSPVWMVHSGGFYTVEKQKSLGVSPELVRWFRWEAMLTWLSGLALLTLVYYASSGLIDPDVAQIPQSRGIAIGIAVLVGGWGIYDLAVRSALGKSEAAFAVFAFLMTAAISWGLLHVFSARAAYLHVGALFGTIMTLNVWERILPAQRKMIAAAAKEDAFDVGLSAQAKLRSKHNTFMAVPVVFLMISNHFPVATYGNAHSWEILLALVLIGWAAAKVVRSA</sequence>
<feature type="transmembrane region" description="Helical" evidence="1">
    <location>
        <begin position="148"/>
        <end position="166"/>
    </location>
</feature>
<evidence type="ECO:0000256" key="1">
    <source>
        <dbReference type="SAM" id="Phobius"/>
    </source>
</evidence>
<evidence type="ECO:0000313" key="3">
    <source>
        <dbReference type="EMBL" id="MBA0087226.1"/>
    </source>
</evidence>
<keyword evidence="4" id="KW-1185">Reference proteome</keyword>
<evidence type="ECO:0000313" key="4">
    <source>
        <dbReference type="Proteomes" id="UP000567293"/>
    </source>
</evidence>
<accession>A0A7V8SYR0</accession>
<keyword evidence="1" id="KW-1133">Transmembrane helix</keyword>
<dbReference type="AlphaFoldDB" id="A0A7V8SYR0"/>
<dbReference type="InterPro" id="IPR010389">
    <property type="entry name" value="Urate_ox_N"/>
</dbReference>
<dbReference type="Pfam" id="PF06181">
    <property type="entry name" value="Urate_ox_N"/>
    <property type="match status" value="1"/>
</dbReference>
<feature type="transmembrane region" description="Helical" evidence="1">
    <location>
        <begin position="248"/>
        <end position="268"/>
    </location>
</feature>
<organism evidence="3 4">
    <name type="scientific">Candidatus Acidiferrum panamense</name>
    <dbReference type="NCBI Taxonomy" id="2741543"/>
    <lineage>
        <taxon>Bacteria</taxon>
        <taxon>Pseudomonadati</taxon>
        <taxon>Acidobacteriota</taxon>
        <taxon>Terriglobia</taxon>
        <taxon>Candidatus Acidiferrales</taxon>
        <taxon>Candidatus Acidiferrum</taxon>
    </lineage>
</organism>
<feature type="transmembrane region" description="Helical" evidence="1">
    <location>
        <begin position="225"/>
        <end position="242"/>
    </location>
</feature>
<dbReference type="Proteomes" id="UP000567293">
    <property type="component" value="Unassembled WGS sequence"/>
</dbReference>
<name>A0A7V8SYR0_9BACT</name>
<keyword evidence="1" id="KW-0812">Transmembrane</keyword>
<reference evidence="3" key="1">
    <citation type="submission" date="2020-06" db="EMBL/GenBank/DDBJ databases">
        <title>Legume-microbial interactions unlock mineral nutrients during tropical forest succession.</title>
        <authorList>
            <person name="Epihov D.Z."/>
        </authorList>
    </citation>
    <scope>NUCLEOTIDE SEQUENCE [LARGE SCALE GENOMIC DNA]</scope>
    <source>
        <strain evidence="3">Pan2503</strain>
    </source>
</reference>
<feature type="transmembrane region" description="Helical" evidence="1">
    <location>
        <begin position="15"/>
        <end position="34"/>
    </location>
</feature>
<feature type="transmembrane region" description="Helical" evidence="1">
    <location>
        <begin position="118"/>
        <end position="136"/>
    </location>
</feature>
<feature type="domain" description="Urate oxidase N-terminal" evidence="2">
    <location>
        <begin position="5"/>
        <end position="263"/>
    </location>
</feature>
<proteinExistence type="predicted"/>